<dbReference type="PANTHER" id="PTHR43446:SF1">
    <property type="entry name" value="BAND 7 DOMAIN-CONTAINING PROTEIN"/>
    <property type="match status" value="1"/>
</dbReference>
<dbReference type="EMBL" id="GG663749">
    <property type="protein sequence ID" value="EEH52146.1"/>
    <property type="molecule type" value="Genomic_DNA"/>
</dbReference>
<dbReference type="KEGG" id="mpp:MICPUCDRAFT_53392"/>
<dbReference type="SUPFAM" id="SSF117892">
    <property type="entry name" value="Band 7/SPFH domain"/>
    <property type="match status" value="1"/>
</dbReference>
<proteinExistence type="predicted"/>
<dbReference type="OMA" id="NLMVVLC"/>
<dbReference type="OrthoDB" id="2105077at2759"/>
<dbReference type="CDD" id="cd03402">
    <property type="entry name" value="SPFH_like_u2"/>
    <property type="match status" value="1"/>
</dbReference>
<dbReference type="Pfam" id="PF01145">
    <property type="entry name" value="Band_7"/>
    <property type="match status" value="1"/>
</dbReference>
<organism evidence="4">
    <name type="scientific">Micromonas pusilla (strain CCMP1545)</name>
    <name type="common">Picoplanktonic green alga</name>
    <dbReference type="NCBI Taxonomy" id="564608"/>
    <lineage>
        <taxon>Eukaryota</taxon>
        <taxon>Viridiplantae</taxon>
        <taxon>Chlorophyta</taxon>
        <taxon>Mamiellophyceae</taxon>
        <taxon>Mamiellales</taxon>
        <taxon>Mamiellaceae</taxon>
        <taxon>Micromonas</taxon>
    </lineage>
</organism>
<dbReference type="AlphaFoldDB" id="C1N6Q2"/>
<evidence type="ECO:0000313" key="4">
    <source>
        <dbReference type="Proteomes" id="UP000001876"/>
    </source>
</evidence>
<dbReference type="STRING" id="564608.C1N6Q2"/>
<feature type="compositionally biased region" description="Basic and acidic residues" evidence="1">
    <location>
        <begin position="40"/>
        <end position="55"/>
    </location>
</feature>
<evidence type="ECO:0000256" key="1">
    <source>
        <dbReference type="SAM" id="MobiDB-lite"/>
    </source>
</evidence>
<reference evidence="3 4" key="1">
    <citation type="journal article" date="2009" name="Science">
        <title>Green evolution and dynamic adaptations revealed by genomes of the marine picoeukaryotes Micromonas.</title>
        <authorList>
            <person name="Worden A.Z."/>
            <person name="Lee J.H."/>
            <person name="Mock T."/>
            <person name="Rouze P."/>
            <person name="Simmons M.P."/>
            <person name="Aerts A.L."/>
            <person name="Allen A.E."/>
            <person name="Cuvelier M.L."/>
            <person name="Derelle E."/>
            <person name="Everett M.V."/>
            <person name="Foulon E."/>
            <person name="Grimwood J."/>
            <person name="Gundlach H."/>
            <person name="Henrissat B."/>
            <person name="Napoli C."/>
            <person name="McDonald S.M."/>
            <person name="Parker M.S."/>
            <person name="Rombauts S."/>
            <person name="Salamov A."/>
            <person name="Von Dassow P."/>
            <person name="Badger J.H."/>
            <person name="Coutinho P.M."/>
            <person name="Demir E."/>
            <person name="Dubchak I."/>
            <person name="Gentemann C."/>
            <person name="Eikrem W."/>
            <person name="Gready J.E."/>
            <person name="John U."/>
            <person name="Lanier W."/>
            <person name="Lindquist E.A."/>
            <person name="Lucas S."/>
            <person name="Mayer K.F."/>
            <person name="Moreau H."/>
            <person name="Not F."/>
            <person name="Otillar R."/>
            <person name="Panaud O."/>
            <person name="Pangilinan J."/>
            <person name="Paulsen I."/>
            <person name="Piegu B."/>
            <person name="Poliakov A."/>
            <person name="Robbens S."/>
            <person name="Schmutz J."/>
            <person name="Toulza E."/>
            <person name="Wyss T."/>
            <person name="Zelensky A."/>
            <person name="Zhou K."/>
            <person name="Armbrust E.V."/>
            <person name="Bhattacharya D."/>
            <person name="Goodenough U.W."/>
            <person name="Van de Peer Y."/>
            <person name="Grigoriev I.V."/>
        </authorList>
    </citation>
    <scope>NUCLEOTIDE SEQUENCE [LARGE SCALE GENOMIC DNA]</scope>
    <source>
        <strain evidence="3 4">CCMP1545</strain>
    </source>
</reference>
<dbReference type="InterPro" id="IPR001107">
    <property type="entry name" value="Band_7"/>
</dbReference>
<feature type="domain" description="Band 7" evidence="2">
    <location>
        <begin position="109"/>
        <end position="277"/>
    </location>
</feature>
<dbReference type="GeneID" id="9689032"/>
<protein>
    <submittedName>
        <fullName evidence="3">Predicted protein</fullName>
    </submittedName>
</protein>
<dbReference type="SMART" id="SM00244">
    <property type="entry name" value="PHB"/>
    <property type="match status" value="1"/>
</dbReference>
<dbReference type="InterPro" id="IPR036013">
    <property type="entry name" value="Band_7/SPFH_dom_sf"/>
</dbReference>
<name>C1N6Q2_MICPC</name>
<keyword evidence="4" id="KW-1185">Reference proteome</keyword>
<dbReference type="PANTHER" id="PTHR43446">
    <property type="entry name" value="MEMBRANE PROTEIN-RELATED"/>
    <property type="match status" value="1"/>
</dbReference>
<accession>C1N6Q2</accession>
<dbReference type="Proteomes" id="UP000001876">
    <property type="component" value="Unassembled WGS sequence"/>
</dbReference>
<evidence type="ECO:0000259" key="2">
    <source>
        <dbReference type="SMART" id="SM00244"/>
    </source>
</evidence>
<evidence type="ECO:0000313" key="3">
    <source>
        <dbReference type="EMBL" id="EEH52146.1"/>
    </source>
</evidence>
<gene>
    <name evidence="3" type="ORF">MICPUCDRAFT_53392</name>
</gene>
<dbReference type="RefSeq" id="XP_003063773.1">
    <property type="nucleotide sequence ID" value="XM_003063727.1"/>
</dbReference>
<feature type="region of interest" description="Disordered" evidence="1">
    <location>
        <begin position="40"/>
        <end position="71"/>
    </location>
</feature>
<sequence length="345" mass="36989">MVVSPIETPPSPPVMTRAADAADDDAALLSRPLLELEKAFREERTGTGADRDDAPTPHAGYGSDPDEPAPPQAYVNRLRDDRACACWTSPLANVLCVVASPICAIPLCGSCVTVYPKHAVVTTVFGRFLHAFTRPGLYFVNPCGREAQVVSLKATSVELPAVKVADRNGNPLVISGVIDYRVVDPTRAALDVLHLPNSVKVNAHAALKRVASLYPYETRDGSPSLKTEVVQLNSVLRTLLQRKVEVCGVKIVTFELSDLAYAAEVAPMMLVRQQAQALIDARSVIVQGAVSITHGALSELEERGHAFDGSQKARLISNMMTVLAGESRPLPTLSLSDAEFHPAPT</sequence>
<dbReference type="eggNOG" id="KOG2621">
    <property type="taxonomic scope" value="Eukaryota"/>
</dbReference>
<dbReference type="Gene3D" id="3.30.479.30">
    <property type="entry name" value="Band 7 domain"/>
    <property type="match status" value="1"/>
</dbReference>